<evidence type="ECO:0000313" key="3">
    <source>
        <dbReference type="Proteomes" id="UP000485058"/>
    </source>
</evidence>
<dbReference type="Pfam" id="PF05147">
    <property type="entry name" value="LANC_like"/>
    <property type="match status" value="1"/>
</dbReference>
<feature type="region of interest" description="Disordered" evidence="1">
    <location>
        <begin position="234"/>
        <end position="257"/>
    </location>
</feature>
<dbReference type="AlphaFoldDB" id="A0A699Z5N9"/>
<dbReference type="Proteomes" id="UP000485058">
    <property type="component" value="Unassembled WGS sequence"/>
</dbReference>
<reference evidence="2 3" key="1">
    <citation type="submission" date="2020-02" db="EMBL/GenBank/DDBJ databases">
        <title>Draft genome sequence of Haematococcus lacustris strain NIES-144.</title>
        <authorList>
            <person name="Morimoto D."/>
            <person name="Nakagawa S."/>
            <person name="Yoshida T."/>
            <person name="Sawayama S."/>
        </authorList>
    </citation>
    <scope>NUCLEOTIDE SEQUENCE [LARGE SCALE GENOMIC DNA]</scope>
    <source>
        <strain evidence="2 3">NIES-144</strain>
    </source>
</reference>
<dbReference type="SUPFAM" id="SSF158745">
    <property type="entry name" value="LanC-like"/>
    <property type="match status" value="1"/>
</dbReference>
<dbReference type="PANTHER" id="PTHR12736">
    <property type="entry name" value="LANC-LIKE PROTEIN"/>
    <property type="match status" value="1"/>
</dbReference>
<protein>
    <submittedName>
        <fullName evidence="2">Uncharacterized protein</fullName>
    </submittedName>
</protein>
<keyword evidence="3" id="KW-1185">Reference proteome</keyword>
<dbReference type="GO" id="GO:0005886">
    <property type="term" value="C:plasma membrane"/>
    <property type="evidence" value="ECO:0007669"/>
    <property type="project" value="TreeGrafter"/>
</dbReference>
<dbReference type="GO" id="GO:0031179">
    <property type="term" value="P:peptide modification"/>
    <property type="evidence" value="ECO:0007669"/>
    <property type="project" value="InterPro"/>
</dbReference>
<dbReference type="PRINTS" id="PR01950">
    <property type="entry name" value="LANCSUPER"/>
</dbReference>
<gene>
    <name evidence="2" type="ORF">HaLaN_10685</name>
</gene>
<dbReference type="EMBL" id="BLLF01000746">
    <property type="protein sequence ID" value="GFH14596.1"/>
    <property type="molecule type" value="Genomic_DNA"/>
</dbReference>
<evidence type="ECO:0000256" key="1">
    <source>
        <dbReference type="SAM" id="MobiDB-lite"/>
    </source>
</evidence>
<name>A0A699Z5N9_HAELA</name>
<sequence length="304" mass="32142">MPSKPRFLQNTLPDGIDLSPRHLGVIGAALKDALEEVLLCGKRHEDLHGTSVYLGISGGDRSFQAALAPHTPHSLLAAANSMCEDALRSPPHKTRVTFLEGGAGPLALLAVLQWELGQPTWRQHLEALLLMASQQVPQLGPGECEVLYGRAGFLWALLWAQRRLPPGSVPRHLQKELVRHILTQGRSGAAELGWPVAGLMFQWHGSAYLGAAHGLAGILYVLCHAMDVIDELDREQQGSGPDQGLEAAAALPDGGGGSRETCGRCGTVQLPGSWRAAVEASISGLVAACLPSGNLPSSLGKAED</sequence>
<dbReference type="InterPro" id="IPR007822">
    <property type="entry name" value="LANC-like"/>
</dbReference>
<dbReference type="PANTHER" id="PTHR12736:SF7">
    <property type="entry name" value="LANC-LIKE PROTEIN 3"/>
    <property type="match status" value="1"/>
</dbReference>
<comment type="caution">
    <text evidence="2">The sequence shown here is derived from an EMBL/GenBank/DDBJ whole genome shotgun (WGS) entry which is preliminary data.</text>
</comment>
<dbReference type="Gene3D" id="1.50.10.10">
    <property type="match status" value="1"/>
</dbReference>
<dbReference type="InterPro" id="IPR012341">
    <property type="entry name" value="6hp_glycosidase-like_sf"/>
</dbReference>
<accession>A0A699Z5N9</accession>
<dbReference type="GO" id="GO:0005975">
    <property type="term" value="P:carbohydrate metabolic process"/>
    <property type="evidence" value="ECO:0007669"/>
    <property type="project" value="InterPro"/>
</dbReference>
<organism evidence="2 3">
    <name type="scientific">Haematococcus lacustris</name>
    <name type="common">Green alga</name>
    <name type="synonym">Haematococcus pluvialis</name>
    <dbReference type="NCBI Taxonomy" id="44745"/>
    <lineage>
        <taxon>Eukaryota</taxon>
        <taxon>Viridiplantae</taxon>
        <taxon>Chlorophyta</taxon>
        <taxon>core chlorophytes</taxon>
        <taxon>Chlorophyceae</taxon>
        <taxon>CS clade</taxon>
        <taxon>Chlamydomonadales</taxon>
        <taxon>Haematococcaceae</taxon>
        <taxon>Haematococcus</taxon>
    </lineage>
</organism>
<proteinExistence type="predicted"/>
<evidence type="ECO:0000313" key="2">
    <source>
        <dbReference type="EMBL" id="GFH14596.1"/>
    </source>
</evidence>
<feature type="non-terminal residue" evidence="2">
    <location>
        <position position="304"/>
    </location>
</feature>